<dbReference type="AlphaFoldDB" id="A0A1I7WJ96"/>
<sequence>MLINVLSFCTLISLRLNHNSFISNNNSKFLNSGHGGRINEKYFF</sequence>
<name>A0A1I7WJ96_HETBA</name>
<organism evidence="1 2">
    <name type="scientific">Heterorhabditis bacteriophora</name>
    <name type="common">Entomopathogenic nematode worm</name>
    <dbReference type="NCBI Taxonomy" id="37862"/>
    <lineage>
        <taxon>Eukaryota</taxon>
        <taxon>Metazoa</taxon>
        <taxon>Ecdysozoa</taxon>
        <taxon>Nematoda</taxon>
        <taxon>Chromadorea</taxon>
        <taxon>Rhabditida</taxon>
        <taxon>Rhabditina</taxon>
        <taxon>Rhabditomorpha</taxon>
        <taxon>Strongyloidea</taxon>
        <taxon>Heterorhabditidae</taxon>
        <taxon>Heterorhabditis</taxon>
    </lineage>
</organism>
<evidence type="ECO:0000313" key="2">
    <source>
        <dbReference type="WBParaSite" id="Hba_05093"/>
    </source>
</evidence>
<reference evidence="2" key="1">
    <citation type="submission" date="2016-11" db="UniProtKB">
        <authorList>
            <consortium name="WormBaseParasite"/>
        </authorList>
    </citation>
    <scope>IDENTIFICATION</scope>
</reference>
<dbReference type="Proteomes" id="UP000095283">
    <property type="component" value="Unplaced"/>
</dbReference>
<keyword evidence="1" id="KW-1185">Reference proteome</keyword>
<proteinExistence type="predicted"/>
<protein>
    <submittedName>
        <fullName evidence="2">Uncharacterized protein</fullName>
    </submittedName>
</protein>
<evidence type="ECO:0000313" key="1">
    <source>
        <dbReference type="Proteomes" id="UP000095283"/>
    </source>
</evidence>
<accession>A0A1I7WJ96</accession>
<dbReference type="WBParaSite" id="Hba_05093">
    <property type="protein sequence ID" value="Hba_05093"/>
    <property type="gene ID" value="Hba_05093"/>
</dbReference>